<dbReference type="EMBL" id="CAJNNV010030052">
    <property type="protein sequence ID" value="CAE8631158.1"/>
    <property type="molecule type" value="Genomic_DNA"/>
</dbReference>
<feature type="region of interest" description="Disordered" evidence="1">
    <location>
        <begin position="15"/>
        <end position="61"/>
    </location>
</feature>
<accession>A0A813H0K9</accession>
<dbReference type="AlphaFoldDB" id="A0A813H0K9"/>
<protein>
    <submittedName>
        <fullName evidence="2">Uncharacterized protein</fullName>
    </submittedName>
</protein>
<gene>
    <name evidence="2" type="ORF">PGLA1383_LOCUS47293</name>
</gene>
<reference evidence="2" key="1">
    <citation type="submission" date="2021-02" db="EMBL/GenBank/DDBJ databases">
        <authorList>
            <person name="Dougan E. K."/>
            <person name="Rhodes N."/>
            <person name="Thang M."/>
            <person name="Chan C."/>
        </authorList>
    </citation>
    <scope>NUCLEOTIDE SEQUENCE</scope>
</reference>
<dbReference type="Proteomes" id="UP000654075">
    <property type="component" value="Unassembled WGS sequence"/>
</dbReference>
<sequence>MEGTMLASAEFDALRSSGSAGFSATRAQTQQSQSSPNLRTRFTARLPRQGAEVGGGNLSIGDRSIFEAFRDEFYDKIEEETDKTRRPTNGTRKRDRGSRKEVRHESATEAAQRERALQATLERSPDVVVEEGEEAEVRAASARPQVPQGPEARRRIELQTKWEKAEAIRSRDEKTIRERLEKSKQMRDERFKRLLHGTSDEGGRVFL</sequence>
<keyword evidence="3" id="KW-1185">Reference proteome</keyword>
<proteinExistence type="predicted"/>
<organism evidence="2 3">
    <name type="scientific">Polarella glacialis</name>
    <name type="common">Dinoflagellate</name>
    <dbReference type="NCBI Taxonomy" id="89957"/>
    <lineage>
        <taxon>Eukaryota</taxon>
        <taxon>Sar</taxon>
        <taxon>Alveolata</taxon>
        <taxon>Dinophyceae</taxon>
        <taxon>Suessiales</taxon>
        <taxon>Suessiaceae</taxon>
        <taxon>Polarella</taxon>
    </lineage>
</organism>
<feature type="compositionally biased region" description="Low complexity" evidence="1">
    <location>
        <begin position="23"/>
        <end position="35"/>
    </location>
</feature>
<feature type="compositionally biased region" description="Basic and acidic residues" evidence="1">
    <location>
        <begin position="98"/>
        <end position="116"/>
    </location>
</feature>
<name>A0A813H0K9_POLGL</name>
<evidence type="ECO:0000313" key="2">
    <source>
        <dbReference type="EMBL" id="CAE8631158.1"/>
    </source>
</evidence>
<feature type="region of interest" description="Disordered" evidence="1">
    <location>
        <begin position="76"/>
        <end position="153"/>
    </location>
</feature>
<evidence type="ECO:0000256" key="1">
    <source>
        <dbReference type="SAM" id="MobiDB-lite"/>
    </source>
</evidence>
<evidence type="ECO:0000313" key="3">
    <source>
        <dbReference type="Proteomes" id="UP000654075"/>
    </source>
</evidence>
<comment type="caution">
    <text evidence="2">The sequence shown here is derived from an EMBL/GenBank/DDBJ whole genome shotgun (WGS) entry which is preliminary data.</text>
</comment>